<dbReference type="Proteomes" id="UP000220840">
    <property type="component" value="Unassembled WGS sequence"/>
</dbReference>
<dbReference type="EMBL" id="PDCJ01000001">
    <property type="protein sequence ID" value="PEG31684.1"/>
    <property type="molecule type" value="Genomic_DNA"/>
</dbReference>
<keyword evidence="3 5" id="KW-1133">Transmembrane helix</keyword>
<feature type="transmembrane region" description="Helical" evidence="5">
    <location>
        <begin position="229"/>
        <end position="251"/>
    </location>
</feature>
<dbReference type="EMBL" id="CAMTCP010000177">
    <property type="protein sequence ID" value="CAI3578060.1"/>
    <property type="molecule type" value="Genomic_DNA"/>
</dbReference>
<accession>A0A2A7MJ17</accession>
<dbReference type="InterPro" id="IPR039376">
    <property type="entry name" value="Ferritin_CCC1_N"/>
</dbReference>
<feature type="transmembrane region" description="Helical" evidence="5">
    <location>
        <begin position="203"/>
        <end position="223"/>
    </location>
</feature>
<organism evidence="7 9">
    <name type="scientific">Clostridium neonatale</name>
    <dbReference type="NCBI Taxonomy" id="137838"/>
    <lineage>
        <taxon>Bacteria</taxon>
        <taxon>Bacillati</taxon>
        <taxon>Bacillota</taxon>
        <taxon>Clostridia</taxon>
        <taxon>Eubacteriales</taxon>
        <taxon>Clostridiaceae</taxon>
        <taxon>Clostridium</taxon>
    </lineage>
</organism>
<evidence type="ECO:0000313" key="7">
    <source>
        <dbReference type="EMBL" id="PEG31684.1"/>
    </source>
</evidence>
<dbReference type="GO" id="GO:0030026">
    <property type="term" value="P:intracellular manganese ion homeostasis"/>
    <property type="evidence" value="ECO:0007669"/>
    <property type="project" value="InterPro"/>
</dbReference>
<evidence type="ECO:0000256" key="3">
    <source>
        <dbReference type="ARBA" id="ARBA00022989"/>
    </source>
</evidence>
<dbReference type="CDD" id="cd02431">
    <property type="entry name" value="Ferritin_CCC1_C"/>
    <property type="match status" value="1"/>
</dbReference>
<evidence type="ECO:0000313" key="6">
    <source>
        <dbReference type="EMBL" id="CAI3578060.1"/>
    </source>
</evidence>
<dbReference type="Proteomes" id="UP000431451">
    <property type="component" value="Unassembled WGS sequence"/>
</dbReference>
<proteinExistence type="predicted"/>
<dbReference type="OrthoDB" id="9781287at2"/>
<reference evidence="8 10" key="2">
    <citation type="submission" date="2018-06" db="EMBL/GenBank/DDBJ databases">
        <authorList>
            <consortium name="IHU Genomes"/>
        </authorList>
    </citation>
    <scope>NUCLEOTIDE SEQUENCE [LARGE SCALE GENOMIC DNA]</scope>
    <source>
        <strain evidence="8 10">NEC25</strain>
    </source>
</reference>
<feature type="transmembrane region" description="Helical" evidence="5">
    <location>
        <begin position="263"/>
        <end position="284"/>
    </location>
</feature>
<evidence type="ECO:0000313" key="8">
    <source>
        <dbReference type="EMBL" id="VCT85051.1"/>
    </source>
</evidence>
<sequence>MNDDDFIKLVKKLQSDELTEKLIYMRIAEDTNNVEDKKTLRLIASEEQKHYDVWKRYTKRDVKPNRALVFWYTLLSKILGYTFAVKIMEIRQNKYINKSIKILLEKNIPESVIVFTEEQVHEQKLLGMIDEDRLKYVGSMVLGLNDALVEFTGCLAGWSFAMQSNKLISLAGLITGISATLSMASSEYLSAKNEGNKNAARSAIYTGVAYLITVVILILPYLLLPDNMYMMSLGVMLIAVIVIIAAFNYYISIAKDLSFKEKFKEMSIVSLSVAGISFVIGLLVKRFLGIDI</sequence>
<dbReference type="EMBL" id="UWJD01000002">
    <property type="protein sequence ID" value="VCT85051.1"/>
    <property type="molecule type" value="Genomic_DNA"/>
</dbReference>
<feature type="transmembrane region" description="Helical" evidence="5">
    <location>
        <begin position="69"/>
        <end position="88"/>
    </location>
</feature>
<evidence type="ECO:0000256" key="2">
    <source>
        <dbReference type="ARBA" id="ARBA00022692"/>
    </source>
</evidence>
<gene>
    <name evidence="6" type="ORF">CNEO2_250012</name>
    <name evidence="8" type="ORF">CNEONATNEC25_02652</name>
    <name evidence="7" type="ORF">CQ394_08305</name>
</gene>
<evidence type="ECO:0000256" key="5">
    <source>
        <dbReference type="SAM" id="Phobius"/>
    </source>
</evidence>
<dbReference type="Pfam" id="PF01988">
    <property type="entry name" value="VIT1"/>
    <property type="match status" value="1"/>
</dbReference>
<keyword evidence="9" id="KW-1185">Reference proteome</keyword>
<dbReference type="GO" id="GO:0005384">
    <property type="term" value="F:manganese ion transmembrane transporter activity"/>
    <property type="evidence" value="ECO:0007669"/>
    <property type="project" value="InterPro"/>
</dbReference>
<name>A0A2A7MJ17_9CLOT</name>
<evidence type="ECO:0000313" key="10">
    <source>
        <dbReference type="Proteomes" id="UP000431451"/>
    </source>
</evidence>
<dbReference type="InterPro" id="IPR009078">
    <property type="entry name" value="Ferritin-like_SF"/>
</dbReference>
<dbReference type="CDD" id="cd01044">
    <property type="entry name" value="Ferritin_CCC1_N"/>
    <property type="match status" value="1"/>
</dbReference>
<evidence type="ECO:0000256" key="4">
    <source>
        <dbReference type="ARBA" id="ARBA00023136"/>
    </source>
</evidence>
<dbReference type="RefSeq" id="WP_058295841.1">
    <property type="nucleotide sequence ID" value="NZ_CAKJVF010000237.1"/>
</dbReference>
<reference evidence="6" key="3">
    <citation type="submission" date="2022-10" db="EMBL/GenBank/DDBJ databases">
        <authorList>
            <person name="Aires J."/>
            <person name="Mesa V."/>
        </authorList>
    </citation>
    <scope>NUCLEOTIDE SEQUENCE</scope>
    <source>
        <strain evidence="6">Clostridium neonatale JD116</strain>
    </source>
</reference>
<keyword evidence="2 5" id="KW-0812">Transmembrane</keyword>
<dbReference type="AlphaFoldDB" id="A0A2A7MJ17"/>
<feature type="transmembrane region" description="Helical" evidence="5">
    <location>
        <begin position="167"/>
        <end position="191"/>
    </location>
</feature>
<dbReference type="InterPro" id="IPR008217">
    <property type="entry name" value="Ccc1_fam"/>
</dbReference>
<comment type="subcellular location">
    <subcellularLocation>
        <location evidence="1">Endomembrane system</location>
        <topology evidence="1">Multi-pass membrane protein</topology>
    </subcellularLocation>
</comment>
<protein>
    <submittedName>
        <fullName evidence="7">Rubrerythrin family protein</fullName>
    </submittedName>
</protein>
<dbReference type="Proteomes" id="UP001189143">
    <property type="component" value="Unassembled WGS sequence"/>
</dbReference>
<dbReference type="SUPFAM" id="SSF47240">
    <property type="entry name" value="Ferritin-like"/>
    <property type="match status" value="1"/>
</dbReference>
<reference evidence="7 9" key="1">
    <citation type="submission" date="2017-10" db="EMBL/GenBank/DDBJ databases">
        <title>Effective Description of Clostridium neonatale sp. nov. linked to necrotizing enterocolitis in neonates and a clarification of species assignable to the genus Clostridium (Prazmowski 1880) emend. Lawson and Rainey 2016.</title>
        <authorList>
            <person name="Bernard K."/>
            <person name="Burdz T."/>
            <person name="Wiebe D."/>
            <person name="Balcewich B."/>
            <person name="Alfa M."/>
            <person name="Bernier A.-M."/>
        </authorList>
    </citation>
    <scope>NUCLEOTIDE SEQUENCE [LARGE SCALE GENOMIC DNA]</scope>
    <source>
        <strain evidence="7 9">LCDC99A005</strain>
    </source>
</reference>
<keyword evidence="4 5" id="KW-0472">Membrane</keyword>
<evidence type="ECO:0000313" key="9">
    <source>
        <dbReference type="Proteomes" id="UP000220840"/>
    </source>
</evidence>
<dbReference type="GO" id="GO:0012505">
    <property type="term" value="C:endomembrane system"/>
    <property type="evidence" value="ECO:0007669"/>
    <property type="project" value="UniProtKB-SubCell"/>
</dbReference>
<evidence type="ECO:0000256" key="1">
    <source>
        <dbReference type="ARBA" id="ARBA00004127"/>
    </source>
</evidence>